<keyword evidence="5" id="KW-0233">DNA recombination</keyword>
<reference evidence="10 11" key="1">
    <citation type="submission" date="2018-08" db="EMBL/GenBank/DDBJ databases">
        <title>A genome reference for cultivated species of the human gut microbiota.</title>
        <authorList>
            <person name="Zou Y."/>
            <person name="Xue W."/>
            <person name="Luo G."/>
        </authorList>
    </citation>
    <scope>NUCLEOTIDE SEQUENCE [LARGE SCALE GENOMIC DNA]</scope>
    <source>
        <strain evidence="9 11">AF31-21AC</strain>
        <strain evidence="8 10">AM37-1AC</strain>
    </source>
</reference>
<evidence type="ECO:0000313" key="9">
    <source>
        <dbReference type="EMBL" id="RHN03744.1"/>
    </source>
</evidence>
<dbReference type="GO" id="GO:0003677">
    <property type="term" value="F:DNA binding"/>
    <property type="evidence" value="ECO:0007669"/>
    <property type="project" value="UniProtKB-KW"/>
</dbReference>
<evidence type="ECO:0000256" key="1">
    <source>
        <dbReference type="ARBA" id="ARBA00003544"/>
    </source>
</evidence>
<dbReference type="Pfam" id="PF05598">
    <property type="entry name" value="DUF772"/>
    <property type="match status" value="1"/>
</dbReference>
<organism evidence="9 11">
    <name type="scientific">Roseburia intestinalis</name>
    <dbReference type="NCBI Taxonomy" id="166486"/>
    <lineage>
        <taxon>Bacteria</taxon>
        <taxon>Bacillati</taxon>
        <taxon>Bacillota</taxon>
        <taxon>Clostridia</taxon>
        <taxon>Lachnospirales</taxon>
        <taxon>Lachnospiraceae</taxon>
        <taxon>Roseburia</taxon>
    </lineage>
</organism>
<evidence type="ECO:0000313" key="10">
    <source>
        <dbReference type="Proteomes" id="UP000283513"/>
    </source>
</evidence>
<proteinExistence type="inferred from homology"/>
<evidence type="ECO:0000256" key="3">
    <source>
        <dbReference type="ARBA" id="ARBA00022578"/>
    </source>
</evidence>
<evidence type="ECO:0000256" key="4">
    <source>
        <dbReference type="ARBA" id="ARBA00023125"/>
    </source>
</evidence>
<comment type="function">
    <text evidence="1">Involved in the transposition of the insertion sequence IS5.</text>
</comment>
<dbReference type="AlphaFoldDB" id="A0A3R6GXE5"/>
<evidence type="ECO:0000259" key="7">
    <source>
        <dbReference type="Pfam" id="PF05598"/>
    </source>
</evidence>
<dbReference type="PANTHER" id="PTHR35604">
    <property type="entry name" value="TRANSPOSASE INSH FOR INSERTION SEQUENCE ELEMENT IS5A-RELATED"/>
    <property type="match status" value="1"/>
</dbReference>
<dbReference type="InterPro" id="IPR047959">
    <property type="entry name" value="Transpos_IS5"/>
</dbReference>
<feature type="domain" description="Transposase InsH N-terminal" evidence="7">
    <location>
        <begin position="15"/>
        <end position="110"/>
    </location>
</feature>
<evidence type="ECO:0000256" key="2">
    <source>
        <dbReference type="ARBA" id="ARBA00010075"/>
    </source>
</evidence>
<dbReference type="Proteomes" id="UP000283513">
    <property type="component" value="Unassembled WGS sequence"/>
</dbReference>
<feature type="domain" description="Transposase IS4-like" evidence="6">
    <location>
        <begin position="138"/>
        <end position="315"/>
    </location>
</feature>
<evidence type="ECO:0000256" key="5">
    <source>
        <dbReference type="ARBA" id="ARBA00023172"/>
    </source>
</evidence>
<dbReference type="RefSeq" id="WP_118489368.1">
    <property type="nucleotide sequence ID" value="NZ_QRQN01000031.1"/>
</dbReference>
<dbReference type="GO" id="GO:0004803">
    <property type="term" value="F:transposase activity"/>
    <property type="evidence" value="ECO:0007669"/>
    <property type="project" value="InterPro"/>
</dbReference>
<name>A0A3R6GXE5_9FIRM</name>
<gene>
    <name evidence="8" type="ORF">DW856_18755</name>
    <name evidence="9" type="ORF">DWZ31_17775</name>
</gene>
<dbReference type="NCBIfam" id="NF033581">
    <property type="entry name" value="transpos_IS5_4"/>
    <property type="match status" value="1"/>
</dbReference>
<protein>
    <submittedName>
        <fullName evidence="9">IS5 family transposase</fullName>
    </submittedName>
</protein>
<comment type="caution">
    <text evidence="9">The sequence shown here is derived from an EMBL/GenBank/DDBJ whole genome shotgun (WGS) entry which is preliminary data.</text>
</comment>
<evidence type="ECO:0000313" key="11">
    <source>
        <dbReference type="Proteomes" id="UP000283586"/>
    </source>
</evidence>
<dbReference type="InterPro" id="IPR008490">
    <property type="entry name" value="Transposase_InsH_N"/>
</dbReference>
<dbReference type="PANTHER" id="PTHR35604:SF2">
    <property type="entry name" value="TRANSPOSASE INSH FOR INSERTION SEQUENCE ELEMENT IS5A-RELATED"/>
    <property type="match status" value="1"/>
</dbReference>
<sequence length="332" mass="38219">MNQLTFSDMEYSNRKKKTKREEFLDAMEEIIPWSYWVEMIRPYYFANKRGRKPIGIETMLRMYLMQIWFNLSDEGIEDSIYDSYAMRSFMHIDFNEQQVPDATTLLKFRHMLEANKLGEKIFADVNNRLDKAGLMMHGGTIVDASLIAAPKSTKNQNGKRDPEMHQTKKGNEWYFGMKVHAGVDAGSGYVHTITGTSANMHDVSETANLIREDDGVVYGDSGYLGAVNQPAIKDDEKKSRIEFRINKRPSSLKMADDFKGLNWDKKMEHEKSAVRCKVEHPFLIVKKQMGYSKVVYRGIAKNMHRFHMLFASANLLMCSRAGRTKDFVGCTV</sequence>
<evidence type="ECO:0000259" key="6">
    <source>
        <dbReference type="Pfam" id="PF01609"/>
    </source>
</evidence>
<dbReference type="GO" id="GO:0006313">
    <property type="term" value="P:DNA transposition"/>
    <property type="evidence" value="ECO:0007669"/>
    <property type="project" value="InterPro"/>
</dbReference>
<accession>A0A3R6GXE5</accession>
<evidence type="ECO:0000313" key="8">
    <source>
        <dbReference type="EMBL" id="RHC12485.1"/>
    </source>
</evidence>
<keyword evidence="3" id="KW-0815">Transposition</keyword>
<comment type="similarity">
    <text evidence="2">Belongs to the transposase 11 family.</text>
</comment>
<dbReference type="Pfam" id="PF01609">
    <property type="entry name" value="DDE_Tnp_1"/>
    <property type="match status" value="1"/>
</dbReference>
<dbReference type="EMBL" id="QSHO01000027">
    <property type="protein sequence ID" value="RHC12485.1"/>
    <property type="molecule type" value="Genomic_DNA"/>
</dbReference>
<keyword evidence="4" id="KW-0238">DNA-binding</keyword>
<dbReference type="InterPro" id="IPR002559">
    <property type="entry name" value="Transposase_11"/>
</dbReference>
<dbReference type="Proteomes" id="UP000283586">
    <property type="component" value="Unassembled WGS sequence"/>
</dbReference>
<dbReference type="EMBL" id="QRQN01000031">
    <property type="protein sequence ID" value="RHN03744.1"/>
    <property type="molecule type" value="Genomic_DNA"/>
</dbReference>